<feature type="compositionally biased region" description="Low complexity" evidence="8">
    <location>
        <begin position="979"/>
        <end position="997"/>
    </location>
</feature>
<feature type="compositionally biased region" description="Low complexity" evidence="8">
    <location>
        <begin position="902"/>
        <end position="918"/>
    </location>
</feature>
<keyword evidence="3" id="KW-0863">Zinc-finger</keyword>
<dbReference type="GO" id="GO:0035098">
    <property type="term" value="C:ESC/E(Z) complex"/>
    <property type="evidence" value="ECO:0007669"/>
    <property type="project" value="TreeGrafter"/>
</dbReference>
<feature type="region of interest" description="Disordered" evidence="8">
    <location>
        <begin position="397"/>
        <end position="440"/>
    </location>
</feature>
<dbReference type="GO" id="GO:0031490">
    <property type="term" value="F:chromatin DNA binding"/>
    <property type="evidence" value="ECO:0007669"/>
    <property type="project" value="TreeGrafter"/>
</dbReference>
<dbReference type="AlphaFoldDB" id="A0A7R9IAB4"/>
<evidence type="ECO:0000256" key="6">
    <source>
        <dbReference type="ARBA" id="ARBA00023015"/>
    </source>
</evidence>
<keyword evidence="6" id="KW-0805">Transcription regulation</keyword>
<proteinExistence type="inferred from homology"/>
<evidence type="ECO:0000256" key="7">
    <source>
        <dbReference type="ARBA" id="ARBA00023163"/>
    </source>
</evidence>
<dbReference type="CDD" id="cd21750">
    <property type="entry name" value="ZnB-Zn_SUZ12"/>
    <property type="match status" value="1"/>
</dbReference>
<evidence type="ECO:0000256" key="2">
    <source>
        <dbReference type="ARBA" id="ARBA00022723"/>
    </source>
</evidence>
<protein>
    <recommendedName>
        <fullName evidence="12">Polycomb protein VEFS-Box domain-containing protein</fullName>
    </recommendedName>
</protein>
<sequence length="1022" mass="114172">MHMPVFLNRTLSYMKHRMSRSHKGRKEFKVDNILSKIEDKISVEDQLSYMTLTFMGYYDDKVEKITSSLDNSQEPVKVELILQKMSHKKRKEQSSPFSNVPLGAIDVPINPSEDHPPPTAPALSVPIANYAKQNGTLTAYSLQLAVSCEFHCDHVLENNENDTVEPAQKRRKSGYGKGTYEDVKVYQSDLVVYDKHSRLLLTNGDYVLGLDEVVTNGKNSPKKHASWETINEIEMSKGVASFKGPTLKFRLRWTSQPSSRFVDRPKLLPDSSSDISNKENRPGHREANGFFEKKLSEQTAYKADEAHCCFSSTKKLENQATFQEIFVSRDVKFCAEPGPGCTSADFLQEEETYQHKKGGFNEEESSHKDVEISLNTLEDNEPFLGFKVNDDPMLDIGERQGHQGAASTESDMLEERGPDRPKLMHTGRRGRPTKIHQPSANRADQNLALNDDPPYKHLNNGVPVMNNNVNSSPCSNTMHARRNEEVRVVYQFVYNNNCRQQTDFFDLRCPWCSLDCGSLYPLLKHLKISHSRMTFTYVPLQQFVRIDVGINENYDTSYSGSPHDLISQPPGFAFSRNGPVRRTSVSNILVCRPKKTTPNLNEFLEVDENEFDIQRPYITGHSRFVGDCQIPLACTMFLDAKSRELLDKNLYRNFVLHMCSLFDFGLLSPVTLYTIVQKLHDMVTEDEEAKQILKQSWVAQRHHWQTVGSWHQCAHQQTGKLSCLGESSRKKFSNCHANQACKAQASGNASHSGKCQGPSGSGHHTSKAQSLAKTQANHAHKSHGPNNGQINSLTKTQNLNSSQQNHTNKSLTNAQPSNSGKAQNLSNGQANKNSSNSGGSSLANSSVKKQAPNNNHLSQTNKSQGLTHTNTDTLQQRRKSCSTATQQVMPLGNVQQNSLKSQNLLHSSQSSSADTLSQQRRKPSSSQNHVVSGLPTLLSSNEVGPQRRKSMGNQHQSEQNKMMPVANQNFDGPLRRKSCSSTNSSSLLSSHGSESNLAQHRRKLSQIDGGHNIPILGKIIGS</sequence>
<dbReference type="CDD" id="cd21740">
    <property type="entry name" value="C2_II_SUZ12"/>
    <property type="match status" value="1"/>
</dbReference>
<dbReference type="PANTHER" id="PTHR22597">
    <property type="entry name" value="POLYCOMB GROUP PROTEIN"/>
    <property type="match status" value="1"/>
</dbReference>
<dbReference type="EMBL" id="OE000016">
    <property type="protein sequence ID" value="CAD7451934.1"/>
    <property type="molecule type" value="Genomic_DNA"/>
</dbReference>
<keyword evidence="4" id="KW-0862">Zinc</keyword>
<keyword evidence="7" id="KW-0804">Transcription</keyword>
<feature type="compositionally biased region" description="Polar residues" evidence="8">
    <location>
        <begin position="951"/>
        <end position="970"/>
    </location>
</feature>
<feature type="compositionally biased region" description="Polar residues" evidence="8">
    <location>
        <begin position="767"/>
        <end position="777"/>
    </location>
</feature>
<keyword evidence="5" id="KW-0156">Chromatin regulator</keyword>
<evidence type="ECO:0000256" key="3">
    <source>
        <dbReference type="ARBA" id="ARBA00022771"/>
    </source>
</evidence>
<feature type="region of interest" description="Disordered" evidence="8">
    <location>
        <begin position="747"/>
        <end position="884"/>
    </location>
</feature>
<dbReference type="GO" id="GO:0006325">
    <property type="term" value="P:chromatin organization"/>
    <property type="evidence" value="ECO:0007669"/>
    <property type="project" value="UniProtKB-KW"/>
</dbReference>
<evidence type="ECO:0000256" key="1">
    <source>
        <dbReference type="ARBA" id="ARBA00007416"/>
    </source>
</evidence>
<feature type="compositionally biased region" description="Basic and acidic residues" evidence="8">
    <location>
        <begin position="276"/>
        <end position="288"/>
    </location>
</feature>
<feature type="compositionally biased region" description="Basic and acidic residues" evidence="8">
    <location>
        <begin position="413"/>
        <end position="422"/>
    </location>
</feature>
<feature type="region of interest" description="Disordered" evidence="8">
    <location>
        <begin position="902"/>
        <end position="1013"/>
    </location>
</feature>
<reference evidence="11" key="1">
    <citation type="submission" date="2020-11" db="EMBL/GenBank/DDBJ databases">
        <authorList>
            <person name="Tran Van P."/>
        </authorList>
    </citation>
    <scope>NUCLEOTIDE SEQUENCE</scope>
</reference>
<feature type="region of interest" description="Disordered" evidence="8">
    <location>
        <begin position="262"/>
        <end position="288"/>
    </location>
</feature>
<gene>
    <name evidence="11" type="ORF">TTEB3V08_LOCUS130</name>
</gene>
<evidence type="ECO:0008006" key="12">
    <source>
        <dbReference type="Google" id="ProtNLM"/>
    </source>
</evidence>
<dbReference type="Pfam" id="PF09733">
    <property type="entry name" value="VEFS-Box"/>
    <property type="match status" value="1"/>
</dbReference>
<keyword evidence="2" id="KW-0479">Metal-binding</keyword>
<organism evidence="11">
    <name type="scientific">Timema tahoe</name>
    <dbReference type="NCBI Taxonomy" id="61484"/>
    <lineage>
        <taxon>Eukaryota</taxon>
        <taxon>Metazoa</taxon>
        <taxon>Ecdysozoa</taxon>
        <taxon>Arthropoda</taxon>
        <taxon>Hexapoda</taxon>
        <taxon>Insecta</taxon>
        <taxon>Pterygota</taxon>
        <taxon>Neoptera</taxon>
        <taxon>Polyneoptera</taxon>
        <taxon>Phasmatodea</taxon>
        <taxon>Timematodea</taxon>
        <taxon>Timematoidea</taxon>
        <taxon>Timematidae</taxon>
        <taxon>Timema</taxon>
    </lineage>
</organism>
<feature type="domain" description="Polycomb protein SUZ12-like zinc finger" evidence="10">
    <location>
        <begin position="486"/>
        <end position="552"/>
    </location>
</feature>
<feature type="domain" description="Polycomb protein VEFS-Box" evidence="9">
    <location>
        <begin position="596"/>
        <end position="671"/>
    </location>
</feature>
<evidence type="ECO:0000313" key="11">
    <source>
        <dbReference type="EMBL" id="CAD7451934.1"/>
    </source>
</evidence>
<dbReference type="Pfam" id="PF23320">
    <property type="entry name" value="Zn_SUZ12"/>
    <property type="match status" value="1"/>
</dbReference>
<evidence type="ECO:0000259" key="10">
    <source>
        <dbReference type="Pfam" id="PF23320"/>
    </source>
</evidence>
<name>A0A7R9IAB4_9NEOP</name>
<evidence type="ECO:0000256" key="8">
    <source>
        <dbReference type="SAM" id="MobiDB-lite"/>
    </source>
</evidence>
<feature type="compositionally biased region" description="Polar residues" evidence="8">
    <location>
        <begin position="847"/>
        <end position="874"/>
    </location>
</feature>
<comment type="similarity">
    <text evidence="1">Belongs to the VEFS (VRN2-EMF2-FIS2-SU(Z)12) family.</text>
</comment>
<accession>A0A7R9IAB4</accession>
<dbReference type="InterPro" id="IPR057540">
    <property type="entry name" value="Znf_SUZ12"/>
</dbReference>
<dbReference type="GO" id="GO:0008270">
    <property type="term" value="F:zinc ion binding"/>
    <property type="evidence" value="ECO:0007669"/>
    <property type="project" value="UniProtKB-KW"/>
</dbReference>
<evidence type="ECO:0000256" key="4">
    <source>
        <dbReference type="ARBA" id="ARBA00022833"/>
    </source>
</evidence>
<dbReference type="GO" id="GO:0016586">
    <property type="term" value="C:RSC-type complex"/>
    <property type="evidence" value="ECO:0007669"/>
    <property type="project" value="TreeGrafter"/>
</dbReference>
<feature type="compositionally biased region" description="Polar residues" evidence="8">
    <location>
        <begin position="784"/>
        <end position="825"/>
    </location>
</feature>
<dbReference type="InterPro" id="IPR019135">
    <property type="entry name" value="Polycomb_protein_VEFS-Box"/>
</dbReference>
<evidence type="ECO:0000259" key="9">
    <source>
        <dbReference type="Pfam" id="PF09733"/>
    </source>
</evidence>
<evidence type="ECO:0000256" key="5">
    <source>
        <dbReference type="ARBA" id="ARBA00022853"/>
    </source>
</evidence>
<dbReference type="PANTHER" id="PTHR22597:SF0">
    <property type="entry name" value="POLYCOMB PROTEIN SUZ12"/>
    <property type="match status" value="1"/>
</dbReference>
<feature type="compositionally biased region" description="Basic residues" evidence="8">
    <location>
        <begin position="423"/>
        <end position="434"/>
    </location>
</feature>
<feature type="compositionally biased region" description="Low complexity" evidence="8">
    <location>
        <begin position="826"/>
        <end position="846"/>
    </location>
</feature>